<dbReference type="InterPro" id="IPR019026">
    <property type="entry name" value="Peptidase_M64_IgA"/>
</dbReference>
<dbReference type="Pfam" id="PF09471">
    <property type="entry name" value="Peptidase_M64"/>
    <property type="match status" value="1"/>
</dbReference>
<feature type="signal peptide" evidence="1">
    <location>
        <begin position="1"/>
        <end position="16"/>
    </location>
</feature>
<dbReference type="RefSeq" id="WP_204661296.1">
    <property type="nucleotide sequence ID" value="NZ_CP056775.1"/>
</dbReference>
<proteinExistence type="predicted"/>
<dbReference type="Proteomes" id="UP000612680">
    <property type="component" value="Chromosome"/>
</dbReference>
<protein>
    <submittedName>
        <fullName evidence="2">T9SS type A sorting domain-containing protein</fullName>
    </submittedName>
</protein>
<gene>
    <name evidence="2" type="ORF">HWI92_05160</name>
</gene>
<dbReference type="EMBL" id="CP056775">
    <property type="protein sequence ID" value="QRR00338.1"/>
    <property type="molecule type" value="Genomic_DNA"/>
</dbReference>
<organism evidence="2 3">
    <name type="scientific">Dyadobacter sandarakinus</name>
    <dbReference type="NCBI Taxonomy" id="2747268"/>
    <lineage>
        <taxon>Bacteria</taxon>
        <taxon>Pseudomonadati</taxon>
        <taxon>Bacteroidota</taxon>
        <taxon>Cytophagia</taxon>
        <taxon>Cytophagales</taxon>
        <taxon>Spirosomataceae</taxon>
        <taxon>Dyadobacter</taxon>
    </lineage>
</organism>
<feature type="chain" id="PRO_5045304660" evidence="1">
    <location>
        <begin position="17"/>
        <end position="452"/>
    </location>
</feature>
<evidence type="ECO:0000313" key="3">
    <source>
        <dbReference type="Proteomes" id="UP000612680"/>
    </source>
</evidence>
<reference evidence="2 3" key="1">
    <citation type="submission" date="2020-06" db="EMBL/GenBank/DDBJ databases">
        <title>Dyadobacter sandarakinus sp. nov., isolated from the soil of the Arctic Yellow River Station.</title>
        <authorList>
            <person name="Zhang Y."/>
            <person name="Peng F."/>
        </authorList>
    </citation>
    <scope>NUCLEOTIDE SEQUENCE [LARGE SCALE GENOMIC DNA]</scope>
    <source>
        <strain evidence="2 3">Q3-56</strain>
    </source>
</reference>
<sequence>MRKTFTFLIMLLPAIAALGQKFDVDTIYKSGRLDNRINVVILGDGFTNAELPRFREEARRFSEFFLGYEPYNHYKNYFNFFAIATPSRESGVTNPGDAPDAYADQPVGKKDTYYEATFGSTIHRLVTVNISKVYDVLAYNLASYDLAVVLVNTEYYGGSGGAVAVHTLHAQANTIGVHEIAHTFSHVNDEYWAGAIYGWEAPNMTVDNNPATIKWKPWLDTDPIGIFRHGDSGGAEKWYKPTTSNCLMELLSQPFCQVCREATTERILEIVNPLEGVTPAVSSTVTLTGDDRTFSLNLVRPEPNTLKVEWRLNGTLLATNQGELTLGPGALSGSAATLTATVYDSTTMSRAAGAVAARTRTAEWKLEKLVLSNPAEAAGLVKIFPNPARDYIHFETRLPGSSQVTLYDRAGRQVASKAFDGYIDLPVPGTAGIYLYRFSNNGREVTGAVAAE</sequence>
<keyword evidence="1" id="KW-0732">Signal</keyword>
<name>A0ABX7I372_9BACT</name>
<evidence type="ECO:0000313" key="2">
    <source>
        <dbReference type="EMBL" id="QRR00338.1"/>
    </source>
</evidence>
<accession>A0ABX7I372</accession>
<dbReference type="InterPro" id="IPR024079">
    <property type="entry name" value="MetalloPept_cat_dom_sf"/>
</dbReference>
<dbReference type="InterPro" id="IPR026444">
    <property type="entry name" value="Secre_tail"/>
</dbReference>
<dbReference type="Gene3D" id="3.40.390.10">
    <property type="entry name" value="Collagenase (Catalytic Domain)"/>
    <property type="match status" value="1"/>
</dbReference>
<dbReference type="NCBIfam" id="TIGR04183">
    <property type="entry name" value="Por_Secre_tail"/>
    <property type="match status" value="1"/>
</dbReference>
<keyword evidence="3" id="KW-1185">Reference proteome</keyword>
<evidence type="ECO:0000256" key="1">
    <source>
        <dbReference type="SAM" id="SignalP"/>
    </source>
</evidence>